<dbReference type="PANTHER" id="PTHR40202:SF1">
    <property type="entry name" value="HD DOMAIN-CONTAINING PROTEIN"/>
    <property type="match status" value="1"/>
</dbReference>
<evidence type="ECO:0000313" key="1">
    <source>
        <dbReference type="EMBL" id="OWS68966.1"/>
    </source>
</evidence>
<dbReference type="RefSeq" id="WP_088526187.1">
    <property type="nucleotide sequence ID" value="NZ_NGUP01000005.1"/>
</dbReference>
<dbReference type="OrthoDB" id="823268at2"/>
<proteinExistence type="predicted"/>
<name>A0A254PUK1_9BURK</name>
<dbReference type="EMBL" id="NGUP01000005">
    <property type="protein sequence ID" value="OWS68966.1"/>
    <property type="molecule type" value="Genomic_DNA"/>
</dbReference>
<dbReference type="Proteomes" id="UP000197528">
    <property type="component" value="Unassembled WGS sequence"/>
</dbReference>
<dbReference type="InterPro" id="IPR052567">
    <property type="entry name" value="OP_Dioxygenase"/>
</dbReference>
<gene>
    <name evidence="1" type="ORF">CBI31_09640</name>
</gene>
<dbReference type="PANTHER" id="PTHR40202">
    <property type="match status" value="1"/>
</dbReference>
<reference evidence="1 2" key="1">
    <citation type="submission" date="2017-05" db="EMBL/GenBank/DDBJ databases">
        <title>Genome of Polynucleobacter sp. MWH-Feld-100.</title>
        <authorList>
            <person name="Hahn M.W."/>
        </authorList>
    </citation>
    <scope>NUCLEOTIDE SEQUENCE [LARGE SCALE GENOMIC DNA]</scope>
    <source>
        <strain evidence="1 2">MWH-Feld-100</strain>
    </source>
</reference>
<sequence length="184" mass="20644">MQSSVAYLADLYQEKGDLHYEGEGVTQLAHAWQCGQLAKAEGASPQLQLAAWLHDIGHLLSKKEGTPTTYGHDDRHEHIGGNYLVNIFSEQVSQPVLMHVLAKRYLVTTYPDYRQSLSADSIRSLELQGGDMSENELSQFIEHPFAKDAVSLRRWDDIAKNPDLKMPLKADVIAELLKLAKECQ</sequence>
<dbReference type="SUPFAM" id="SSF109604">
    <property type="entry name" value="HD-domain/PDEase-like"/>
    <property type="match status" value="1"/>
</dbReference>
<protein>
    <recommendedName>
        <fullName evidence="3">Phosphohydrolase</fullName>
    </recommendedName>
</protein>
<dbReference type="InterPro" id="IPR003607">
    <property type="entry name" value="HD/PDEase_dom"/>
</dbReference>
<comment type="caution">
    <text evidence="1">The sequence shown here is derived from an EMBL/GenBank/DDBJ whole genome shotgun (WGS) entry which is preliminary data.</text>
</comment>
<accession>A0A254PUK1</accession>
<organism evidence="1 2">
    <name type="scientific">Polynucleobacter campilacus</name>
    <dbReference type="NCBI Taxonomy" id="1743163"/>
    <lineage>
        <taxon>Bacteria</taxon>
        <taxon>Pseudomonadati</taxon>
        <taxon>Pseudomonadota</taxon>
        <taxon>Betaproteobacteria</taxon>
        <taxon>Burkholderiales</taxon>
        <taxon>Burkholderiaceae</taxon>
        <taxon>Polynucleobacter</taxon>
    </lineage>
</organism>
<dbReference type="CDD" id="cd00077">
    <property type="entry name" value="HDc"/>
    <property type="match status" value="1"/>
</dbReference>
<evidence type="ECO:0000313" key="2">
    <source>
        <dbReference type="Proteomes" id="UP000197528"/>
    </source>
</evidence>
<dbReference type="Gene3D" id="1.10.3210.10">
    <property type="entry name" value="Hypothetical protein af1432"/>
    <property type="match status" value="1"/>
</dbReference>
<dbReference type="AlphaFoldDB" id="A0A254PUK1"/>
<keyword evidence="2" id="KW-1185">Reference proteome</keyword>
<evidence type="ECO:0008006" key="3">
    <source>
        <dbReference type="Google" id="ProtNLM"/>
    </source>
</evidence>